<dbReference type="Gene3D" id="3.30.40.10">
    <property type="entry name" value="Zinc/RING finger domain, C3HC4 (zinc finger)"/>
    <property type="match status" value="1"/>
</dbReference>
<proteinExistence type="predicted"/>
<dbReference type="InterPro" id="IPR001965">
    <property type="entry name" value="Znf_PHD"/>
</dbReference>
<dbReference type="EMBL" id="KI517464">
    <property type="protein sequence ID" value="ESQ43521.1"/>
    <property type="molecule type" value="Genomic_DNA"/>
</dbReference>
<dbReference type="OrthoDB" id="1058046at2759"/>
<dbReference type="eggNOG" id="ENOG502SFKZ">
    <property type="taxonomic scope" value="Eukaryota"/>
</dbReference>
<dbReference type="Gramene" id="ESQ43521">
    <property type="protein sequence ID" value="ESQ43521"/>
    <property type="gene ID" value="EUTSA_v10012914mg"/>
</dbReference>
<dbReference type="SMART" id="SM00249">
    <property type="entry name" value="PHD"/>
    <property type="match status" value="4"/>
</dbReference>
<dbReference type="AlphaFoldDB" id="V4NC66"/>
<feature type="domain" description="Phorbol-ester/DAG-type" evidence="5">
    <location>
        <begin position="149"/>
        <end position="200"/>
    </location>
</feature>
<dbReference type="PANTHER" id="PTHR32410">
    <property type="entry name" value="CYSTEINE/HISTIDINE-RICH C1 DOMAIN FAMILY PROTEIN"/>
    <property type="match status" value="1"/>
</dbReference>
<keyword evidence="2" id="KW-0677">Repeat</keyword>
<evidence type="ECO:0000259" key="5">
    <source>
        <dbReference type="PROSITE" id="PS50081"/>
    </source>
</evidence>
<keyword evidence="4" id="KW-0862">Zinc</keyword>
<dbReference type="Proteomes" id="UP000030689">
    <property type="component" value="Unassembled WGS sequence"/>
</dbReference>
<reference evidence="6 7" key="1">
    <citation type="journal article" date="2013" name="Front. Plant Sci.">
        <title>The Reference Genome of the Halophytic Plant Eutrema salsugineum.</title>
        <authorList>
            <person name="Yang R."/>
            <person name="Jarvis D.E."/>
            <person name="Chen H."/>
            <person name="Beilstein M.A."/>
            <person name="Grimwood J."/>
            <person name="Jenkins J."/>
            <person name="Shu S."/>
            <person name="Prochnik S."/>
            <person name="Xin M."/>
            <person name="Ma C."/>
            <person name="Schmutz J."/>
            <person name="Wing R.A."/>
            <person name="Mitchell-Olds T."/>
            <person name="Schumaker K.S."/>
            <person name="Wang X."/>
        </authorList>
    </citation>
    <scope>NUCLEOTIDE SEQUENCE [LARGE SCALE GENOMIC DNA]</scope>
</reference>
<dbReference type="GO" id="GO:0008270">
    <property type="term" value="F:zinc ion binding"/>
    <property type="evidence" value="ECO:0007669"/>
    <property type="project" value="UniProtKB-KW"/>
</dbReference>
<keyword evidence="3" id="KW-0863">Zinc-finger</keyword>
<evidence type="ECO:0000313" key="7">
    <source>
        <dbReference type="Proteomes" id="UP000030689"/>
    </source>
</evidence>
<dbReference type="OMA" id="ETECTEW"/>
<dbReference type="InterPro" id="IPR053192">
    <property type="entry name" value="Vacuole_Formation_Reg"/>
</dbReference>
<dbReference type="InterPro" id="IPR002219">
    <property type="entry name" value="PKC_DAG/PE"/>
</dbReference>
<dbReference type="Pfam" id="PF03107">
    <property type="entry name" value="C1_2"/>
    <property type="match status" value="4"/>
</dbReference>
<dbReference type="InterPro" id="IPR013083">
    <property type="entry name" value="Znf_RING/FYVE/PHD"/>
</dbReference>
<evidence type="ECO:0000256" key="3">
    <source>
        <dbReference type="ARBA" id="ARBA00022771"/>
    </source>
</evidence>
<dbReference type="Pfam" id="PF22926">
    <property type="entry name" value="C1-like_CT"/>
    <property type="match status" value="1"/>
</dbReference>
<evidence type="ECO:0000256" key="2">
    <source>
        <dbReference type="ARBA" id="ARBA00022737"/>
    </source>
</evidence>
<accession>V4NC66</accession>
<sequence length="655" mass="75668">MSSVGVFRKVDVDEKSYWVYTLTQTDNPASSTETPPSTSFFCPSARVRFLKLKLKENNADDVYRLHPVISPAHFPSTRSGNQQGESLLDCNHDKICKLPVVHLNDVDDEFKCGICRSSWVSTSYYACLQCQEKFHKECVESPPEIRHPSHPFHPLRLYREGSGKECNSCEESIYTKLYYQCTTCKLFMHPRCAMKSIPFIEDHPKSHPHPLSYFPTQASLVCHICGMINNLDPTYICIQCIFVIHKKCLGFPRAIRISRHHQRLSFTPSLPPGKLFCGVCHRQVDNNYGAYSCSKGEAFFAHSKCALDKKVWDGKVLDEVPEEDDIIDDGEPFKRIADGIILHPFHSHNLHLEISEAYDENKLCRGCCVAIYEGQFYSCMECDYILHESCANAPRMKRHPLHPYPLTLNVATIGPDNNEGIFRCSVCSYYGTGFFYKHQIGETRFQLDLRCASITQPFHYQGHKHPLFLPLEPRPEARCQTCKYQSYSWKVNCCIECDYMICFRCATLPYKVKYKHDSHFLTICDGKEASDEPDWCEICEGKIEAIEERVYYGNQTKELRFYKCDDCCRTLHVECLLGVNIYMKPGNTINDYVYFTKYSFETECTEWIKVRILLNSSLSRPICTGCNRRCPFPVVYQQSENEIFCSWDCIGYATW</sequence>
<protein>
    <recommendedName>
        <fullName evidence="5">Phorbol-ester/DAG-type domain-containing protein</fullName>
    </recommendedName>
</protein>
<keyword evidence="1" id="KW-0479">Metal-binding</keyword>
<dbReference type="PANTHER" id="PTHR32410:SF153">
    <property type="entry name" value="CHP-RICH ZINC FINGER PROTEIN-LIKE-RELATED"/>
    <property type="match status" value="1"/>
</dbReference>
<gene>
    <name evidence="6" type="ORF">EUTSA_v10012914mg</name>
</gene>
<dbReference type="PROSITE" id="PS50081">
    <property type="entry name" value="ZF_DAG_PE_2"/>
    <property type="match status" value="1"/>
</dbReference>
<dbReference type="KEGG" id="eus:EUTSA_v10012914mg"/>
<keyword evidence="7" id="KW-1185">Reference proteome</keyword>
<dbReference type="InterPro" id="IPR004146">
    <property type="entry name" value="DC1"/>
</dbReference>
<organism evidence="6 7">
    <name type="scientific">Eutrema salsugineum</name>
    <name type="common">Saltwater cress</name>
    <name type="synonym">Sisymbrium salsugineum</name>
    <dbReference type="NCBI Taxonomy" id="72664"/>
    <lineage>
        <taxon>Eukaryota</taxon>
        <taxon>Viridiplantae</taxon>
        <taxon>Streptophyta</taxon>
        <taxon>Embryophyta</taxon>
        <taxon>Tracheophyta</taxon>
        <taxon>Spermatophyta</taxon>
        <taxon>Magnoliopsida</taxon>
        <taxon>eudicotyledons</taxon>
        <taxon>Gunneridae</taxon>
        <taxon>Pentapetalae</taxon>
        <taxon>rosids</taxon>
        <taxon>malvids</taxon>
        <taxon>Brassicales</taxon>
        <taxon>Brassicaceae</taxon>
        <taxon>Eutremeae</taxon>
        <taxon>Eutrema</taxon>
    </lineage>
</organism>
<evidence type="ECO:0000256" key="1">
    <source>
        <dbReference type="ARBA" id="ARBA00022723"/>
    </source>
</evidence>
<evidence type="ECO:0000313" key="6">
    <source>
        <dbReference type="EMBL" id="ESQ43521.1"/>
    </source>
</evidence>
<dbReference type="InterPro" id="IPR046349">
    <property type="entry name" value="C1-like_sf"/>
</dbReference>
<dbReference type="InterPro" id="IPR054483">
    <property type="entry name" value="DC1-like_CT"/>
</dbReference>
<name>V4NC66_EUTSA</name>
<dbReference type="SUPFAM" id="SSF57889">
    <property type="entry name" value="Cysteine-rich domain"/>
    <property type="match status" value="4"/>
</dbReference>
<evidence type="ECO:0000256" key="4">
    <source>
        <dbReference type="ARBA" id="ARBA00022833"/>
    </source>
</evidence>